<keyword evidence="2" id="KW-0808">Transferase</keyword>
<gene>
    <name evidence="2" type="ordered locus">Ping_2799</name>
</gene>
<dbReference type="SUPFAM" id="SSF55729">
    <property type="entry name" value="Acyl-CoA N-acyltransferases (Nat)"/>
    <property type="match status" value="1"/>
</dbReference>
<dbReference type="OrthoDB" id="5355033at2"/>
<dbReference type="PANTHER" id="PTHR43451:SF1">
    <property type="entry name" value="ACETYLTRANSFERASE"/>
    <property type="match status" value="1"/>
</dbReference>
<keyword evidence="3" id="KW-1185">Reference proteome</keyword>
<dbReference type="InterPro" id="IPR000182">
    <property type="entry name" value="GNAT_dom"/>
</dbReference>
<dbReference type="InterPro" id="IPR016181">
    <property type="entry name" value="Acyl_CoA_acyltransferase"/>
</dbReference>
<dbReference type="GO" id="GO:0016747">
    <property type="term" value="F:acyltransferase activity, transferring groups other than amino-acyl groups"/>
    <property type="evidence" value="ECO:0007669"/>
    <property type="project" value="InterPro"/>
</dbReference>
<dbReference type="CDD" id="cd04301">
    <property type="entry name" value="NAT_SF"/>
    <property type="match status" value="1"/>
</dbReference>
<name>A1SYE1_PSYIN</name>
<proteinExistence type="predicted"/>
<dbReference type="Pfam" id="PF13673">
    <property type="entry name" value="Acetyltransf_10"/>
    <property type="match status" value="1"/>
</dbReference>
<dbReference type="Gene3D" id="3.40.630.30">
    <property type="match status" value="1"/>
</dbReference>
<reference evidence="2 3" key="1">
    <citation type="submission" date="2007-01" db="EMBL/GenBank/DDBJ databases">
        <title>Complete sequence of Psychromonas ingrahamii 37.</title>
        <authorList>
            <consortium name="US DOE Joint Genome Institute"/>
            <person name="Copeland A."/>
            <person name="Lucas S."/>
            <person name="Lapidus A."/>
            <person name="Barry K."/>
            <person name="Detter J.C."/>
            <person name="Glavina del Rio T."/>
            <person name="Hammon N."/>
            <person name="Israni S."/>
            <person name="Dalin E."/>
            <person name="Tice H."/>
            <person name="Pitluck S."/>
            <person name="Thompson L.S."/>
            <person name="Brettin T."/>
            <person name="Bruce D."/>
            <person name="Han C."/>
            <person name="Tapia R."/>
            <person name="Schmutz J."/>
            <person name="Larimer F."/>
            <person name="Land M."/>
            <person name="Hauser L."/>
            <person name="Kyrpides N."/>
            <person name="Ivanova N."/>
            <person name="Staley J."/>
            <person name="Richardson P."/>
        </authorList>
    </citation>
    <scope>NUCLEOTIDE SEQUENCE [LARGE SCALE GENOMIC DNA]</scope>
    <source>
        <strain evidence="2 3">37</strain>
    </source>
</reference>
<dbReference type="Proteomes" id="UP000000639">
    <property type="component" value="Chromosome"/>
</dbReference>
<dbReference type="KEGG" id="pin:Ping_2799"/>
<dbReference type="HOGENOM" id="CLU_087351_0_1_6"/>
<dbReference type="PANTHER" id="PTHR43451">
    <property type="entry name" value="ACETYLTRANSFERASE (GNAT) FAMILY PROTEIN"/>
    <property type="match status" value="1"/>
</dbReference>
<dbReference type="eggNOG" id="COG0456">
    <property type="taxonomic scope" value="Bacteria"/>
</dbReference>
<sequence>MLIIRKYVEQDAREIWLLFFNTIRNINRHDYTELQVQAWAPDSMDLFIWNKRMIDIEPFIAEIDGTIVGYADLQNDGLIDHFFCHYQYQRQGIGSALMAHIFDLGGKKKINSYFSQVSISAKPFFEHFGFKLVKQQSIDVKEQQLINFHMQKRV</sequence>
<organism evidence="2 3">
    <name type="scientific">Psychromonas ingrahamii (strain DSM 17664 / CCUG 51855 / 37)</name>
    <dbReference type="NCBI Taxonomy" id="357804"/>
    <lineage>
        <taxon>Bacteria</taxon>
        <taxon>Pseudomonadati</taxon>
        <taxon>Pseudomonadota</taxon>
        <taxon>Gammaproteobacteria</taxon>
        <taxon>Alteromonadales</taxon>
        <taxon>Psychromonadaceae</taxon>
        <taxon>Psychromonas</taxon>
    </lineage>
</organism>
<dbReference type="AlphaFoldDB" id="A1SYE1"/>
<feature type="domain" description="N-acetyltransferase" evidence="1">
    <location>
        <begin position="2"/>
        <end position="154"/>
    </location>
</feature>
<dbReference type="EMBL" id="CP000510">
    <property type="protein sequence ID" value="ABM04506.1"/>
    <property type="molecule type" value="Genomic_DNA"/>
</dbReference>
<dbReference type="STRING" id="357804.Ping_2799"/>
<dbReference type="InterPro" id="IPR052564">
    <property type="entry name" value="N-acetyltrans/Recomb-assoc"/>
</dbReference>
<dbReference type="RefSeq" id="WP_011771061.1">
    <property type="nucleotide sequence ID" value="NC_008709.1"/>
</dbReference>
<dbReference type="PROSITE" id="PS51186">
    <property type="entry name" value="GNAT"/>
    <property type="match status" value="1"/>
</dbReference>
<protein>
    <submittedName>
        <fullName evidence="2">Acetyltransferase, GNAT family</fullName>
    </submittedName>
</protein>
<evidence type="ECO:0000313" key="2">
    <source>
        <dbReference type="EMBL" id="ABM04506.1"/>
    </source>
</evidence>
<accession>A1SYE1</accession>
<evidence type="ECO:0000313" key="3">
    <source>
        <dbReference type="Proteomes" id="UP000000639"/>
    </source>
</evidence>
<evidence type="ECO:0000259" key="1">
    <source>
        <dbReference type="PROSITE" id="PS51186"/>
    </source>
</evidence>